<keyword evidence="1" id="KW-0175">Coiled coil</keyword>
<sequence length="363" mass="38316">MNRKIALALAVPLLLAGTYGGWHWWSVARFQETTDNAYVEADITMISPRVEGYVGVVEVVENQMVQAGDVLLRLDDRDLAAKADQARARRDAAAAAIANIDSRLTLSGALIRQADAGVAAAQAEQRRAGADAQRYSALARSEFASQQKLATTQADAQKAGAALIKAQAALTAERDQLSVLSTERAKAEAALEEANAALALAENDLEKSVIRAPIAGVVGSSGARVGQFVKAGTQLMALVPVQDAYITANFKETQIGRLRVGQPVELSIDAYPGIKVEGRIDSLSPASGAQFSLLPPENATGNFTKIVQRVPVRVALPKDGPLAGRLRPGLSVEVSVDTRNDGRDLIGIAKADTAIPQQVAVRP</sequence>
<gene>
    <name evidence="4" type="ORF">C0V82_22050</name>
</gene>
<dbReference type="OrthoDB" id="9811754at2"/>
<feature type="domain" description="CusB-like beta-barrel" evidence="3">
    <location>
        <begin position="246"/>
        <end position="286"/>
    </location>
</feature>
<dbReference type="InterPro" id="IPR058625">
    <property type="entry name" value="MdtA-like_BSH"/>
</dbReference>
<keyword evidence="5" id="KW-1185">Reference proteome</keyword>
<proteinExistence type="predicted"/>
<organism evidence="4 5">
    <name type="scientific">Niveispirillum cyanobacteriorum</name>
    <dbReference type="NCBI Taxonomy" id="1612173"/>
    <lineage>
        <taxon>Bacteria</taxon>
        <taxon>Pseudomonadati</taxon>
        <taxon>Pseudomonadota</taxon>
        <taxon>Alphaproteobacteria</taxon>
        <taxon>Rhodospirillales</taxon>
        <taxon>Azospirillaceae</taxon>
        <taxon>Niveispirillum</taxon>
    </lineage>
</organism>
<dbReference type="KEGG" id="ncb:C0V82_22050"/>
<feature type="domain" description="Multidrug resistance protein MdtA-like barrel-sandwich hybrid" evidence="2">
    <location>
        <begin position="45"/>
        <end position="239"/>
    </location>
</feature>
<dbReference type="Gene3D" id="1.10.287.470">
    <property type="entry name" value="Helix hairpin bin"/>
    <property type="match status" value="2"/>
</dbReference>
<dbReference type="GO" id="GO:0055085">
    <property type="term" value="P:transmembrane transport"/>
    <property type="evidence" value="ECO:0007669"/>
    <property type="project" value="InterPro"/>
</dbReference>
<dbReference type="Proteomes" id="UP000234752">
    <property type="component" value="Plasmid unnamed1"/>
</dbReference>
<dbReference type="RefSeq" id="WP_102114614.1">
    <property type="nucleotide sequence ID" value="NZ_BMGN01000019.1"/>
</dbReference>
<dbReference type="Pfam" id="PF25954">
    <property type="entry name" value="Beta-barrel_RND_2"/>
    <property type="match status" value="1"/>
</dbReference>
<dbReference type="InterPro" id="IPR058792">
    <property type="entry name" value="Beta-barrel_RND_2"/>
</dbReference>
<keyword evidence="4" id="KW-0614">Plasmid</keyword>
<dbReference type="PANTHER" id="PTHR30386:SF24">
    <property type="entry name" value="MULTIDRUG RESISTANCE EFFLUX PUMP"/>
    <property type="match status" value="1"/>
</dbReference>
<reference evidence="4 5" key="1">
    <citation type="submission" date="2017-12" db="EMBL/GenBank/DDBJ databases">
        <title>Genomes of bacteria within cyanobacterial aggregates.</title>
        <authorList>
            <person name="Cai H."/>
        </authorList>
    </citation>
    <scope>NUCLEOTIDE SEQUENCE [LARGE SCALE GENOMIC DNA]</scope>
    <source>
        <strain evidence="4 5">TH16</strain>
        <plasmid evidence="4 5">unnamed1</plasmid>
    </source>
</reference>
<evidence type="ECO:0000259" key="3">
    <source>
        <dbReference type="Pfam" id="PF25954"/>
    </source>
</evidence>
<dbReference type="PANTHER" id="PTHR30386">
    <property type="entry name" value="MEMBRANE FUSION SUBUNIT OF EMRAB-TOLC MULTIDRUG EFFLUX PUMP"/>
    <property type="match status" value="1"/>
</dbReference>
<dbReference type="Gene3D" id="2.40.30.170">
    <property type="match status" value="1"/>
</dbReference>
<accession>A0A2K9NJ47</accession>
<dbReference type="AlphaFoldDB" id="A0A2K9NJ47"/>
<geneLocation type="plasmid" evidence="4 5">
    <name>unnamed1</name>
</geneLocation>
<dbReference type="Pfam" id="PF25917">
    <property type="entry name" value="BSH_RND"/>
    <property type="match status" value="1"/>
</dbReference>
<dbReference type="SUPFAM" id="SSF111369">
    <property type="entry name" value="HlyD-like secretion proteins"/>
    <property type="match status" value="2"/>
</dbReference>
<dbReference type="EMBL" id="CP025613">
    <property type="protein sequence ID" value="AUN33093.1"/>
    <property type="molecule type" value="Genomic_DNA"/>
</dbReference>
<feature type="coiled-coil region" evidence="1">
    <location>
        <begin position="177"/>
        <end position="211"/>
    </location>
</feature>
<evidence type="ECO:0000259" key="2">
    <source>
        <dbReference type="Pfam" id="PF25917"/>
    </source>
</evidence>
<evidence type="ECO:0000313" key="5">
    <source>
        <dbReference type="Proteomes" id="UP000234752"/>
    </source>
</evidence>
<protein>
    <submittedName>
        <fullName evidence="4">Hemolysin D</fullName>
    </submittedName>
</protein>
<evidence type="ECO:0000313" key="4">
    <source>
        <dbReference type="EMBL" id="AUN33093.1"/>
    </source>
</evidence>
<dbReference type="InterPro" id="IPR050739">
    <property type="entry name" value="MFP"/>
</dbReference>
<evidence type="ECO:0000256" key="1">
    <source>
        <dbReference type="SAM" id="Coils"/>
    </source>
</evidence>
<name>A0A2K9NJ47_9PROT</name>
<dbReference type="Gene3D" id="2.40.50.100">
    <property type="match status" value="1"/>
</dbReference>